<comment type="function">
    <text evidence="1 10">Produces ATP from ADP in the presence of a proton gradient across the membrane. The gamma chain is believed to be important in regulating ATPase activity and the flow of protons through the CF(0) complex.</text>
</comment>
<evidence type="ECO:0000313" key="12">
    <source>
        <dbReference type="Proteomes" id="UP001074726"/>
    </source>
</evidence>
<dbReference type="HAMAP" id="MF_00815">
    <property type="entry name" value="ATP_synth_gamma_bact"/>
    <property type="match status" value="1"/>
</dbReference>
<evidence type="ECO:0000256" key="4">
    <source>
        <dbReference type="ARBA" id="ARBA00022448"/>
    </source>
</evidence>
<dbReference type="NCBIfam" id="TIGR01146">
    <property type="entry name" value="ATPsyn_F1gamma"/>
    <property type="match status" value="1"/>
</dbReference>
<keyword evidence="12" id="KW-1185">Reference proteome</keyword>
<dbReference type="PRINTS" id="PR00126">
    <property type="entry name" value="ATPASEGAMMA"/>
</dbReference>
<dbReference type="InterPro" id="IPR000131">
    <property type="entry name" value="ATP_synth_F1_gsu"/>
</dbReference>
<gene>
    <name evidence="10" type="primary">atpG</name>
    <name evidence="11" type="ORF">NYO98_05510</name>
</gene>
<dbReference type="NCBIfam" id="NF004145">
    <property type="entry name" value="PRK05621.1-2"/>
    <property type="match status" value="1"/>
</dbReference>
<keyword evidence="10" id="KW-1003">Cell membrane</keyword>
<evidence type="ECO:0000256" key="2">
    <source>
        <dbReference type="ARBA" id="ARBA00004170"/>
    </source>
</evidence>
<keyword evidence="7 10" id="KW-0472">Membrane</keyword>
<dbReference type="PANTHER" id="PTHR11693:SF22">
    <property type="entry name" value="ATP SYNTHASE SUBUNIT GAMMA, MITOCHONDRIAL"/>
    <property type="match status" value="1"/>
</dbReference>
<keyword evidence="9 10" id="KW-0066">ATP synthesis</keyword>
<accession>A0ABT4CCL5</accession>
<dbReference type="Gene3D" id="3.40.1380.10">
    <property type="match status" value="1"/>
</dbReference>
<evidence type="ECO:0000256" key="10">
    <source>
        <dbReference type="HAMAP-Rule" id="MF_00815"/>
    </source>
</evidence>
<dbReference type="Pfam" id="PF00231">
    <property type="entry name" value="ATP-synt"/>
    <property type="match status" value="1"/>
</dbReference>
<comment type="caution">
    <text evidence="11">The sequence shown here is derived from an EMBL/GenBank/DDBJ whole genome shotgun (WGS) entry which is preliminary data.</text>
</comment>
<comment type="similarity">
    <text evidence="3 10">Belongs to the ATPase gamma chain family.</text>
</comment>
<evidence type="ECO:0000256" key="5">
    <source>
        <dbReference type="ARBA" id="ARBA00022781"/>
    </source>
</evidence>
<sequence>MALSVREYRARIKSTESMKKITRAMELIAASRIIKAQQRAQAAAPYARELTRAVSAVATFSNVDHALTTEPEDPKKAAVLVVTSDRGLAGAYSSSVIKEAERLVEKLKGEGKDVDLYTSGRKGEAYFKFRQREVVQAWTGFSDQPTYDVAAEIGATLIAAFLADADDPDSDVRAVDEVHVVYTRFRSMLSQEPTAVRLLPLEVVEGTEAPDKDDLLPLYEFEPSPSEVLDSLLPRYVQSRIFFALLQAAASELAARQKAMKSATDNADELIKKYTRIANQARQAGITQEISEIVGGVNALADANAGSE</sequence>
<evidence type="ECO:0000256" key="3">
    <source>
        <dbReference type="ARBA" id="ARBA00007681"/>
    </source>
</evidence>
<comment type="subcellular location">
    <subcellularLocation>
        <location evidence="10">Cell membrane</location>
        <topology evidence="10">Peripheral membrane protein</topology>
    </subcellularLocation>
    <subcellularLocation>
        <location evidence="2">Membrane</location>
        <topology evidence="2">Peripheral membrane protein</topology>
    </subcellularLocation>
</comment>
<dbReference type="Gene3D" id="1.10.287.80">
    <property type="entry name" value="ATP synthase, gamma subunit, helix hairpin domain"/>
    <property type="match status" value="2"/>
</dbReference>
<evidence type="ECO:0000256" key="7">
    <source>
        <dbReference type="ARBA" id="ARBA00023136"/>
    </source>
</evidence>
<evidence type="ECO:0000256" key="8">
    <source>
        <dbReference type="ARBA" id="ARBA00023196"/>
    </source>
</evidence>
<evidence type="ECO:0000256" key="1">
    <source>
        <dbReference type="ARBA" id="ARBA00003456"/>
    </source>
</evidence>
<reference evidence="11" key="1">
    <citation type="submission" date="2022-08" db="EMBL/GenBank/DDBJ databases">
        <title>Genome sequencing of Nocardioides sp. STR2.</title>
        <authorList>
            <person name="So Y."/>
        </authorList>
    </citation>
    <scope>NUCLEOTIDE SEQUENCE</scope>
    <source>
        <strain evidence="11">STR2</strain>
    </source>
</reference>
<dbReference type="EMBL" id="JAPPUX010000001">
    <property type="protein sequence ID" value="MCY4725729.1"/>
    <property type="molecule type" value="Genomic_DNA"/>
</dbReference>
<evidence type="ECO:0000256" key="9">
    <source>
        <dbReference type="ARBA" id="ARBA00023310"/>
    </source>
</evidence>
<dbReference type="SUPFAM" id="SSF52943">
    <property type="entry name" value="ATP synthase (F1-ATPase), gamma subunit"/>
    <property type="match status" value="1"/>
</dbReference>
<comment type="subunit">
    <text evidence="10">F-type ATPases have 2 components, CF(1) - the catalytic core - and CF(0) - the membrane proton channel. CF(1) has five subunits: alpha(3), beta(3), gamma(1), delta(1), epsilon(1). CF(0) has three main subunits: a, b and c.</text>
</comment>
<evidence type="ECO:0000256" key="6">
    <source>
        <dbReference type="ARBA" id="ARBA00023065"/>
    </source>
</evidence>
<keyword evidence="6 10" id="KW-0406">Ion transport</keyword>
<dbReference type="Proteomes" id="UP001074726">
    <property type="component" value="Unassembled WGS sequence"/>
</dbReference>
<protein>
    <recommendedName>
        <fullName evidence="10">ATP synthase gamma chain</fullName>
    </recommendedName>
    <alternativeName>
        <fullName evidence="10">ATP synthase F1 sector gamma subunit</fullName>
    </alternativeName>
    <alternativeName>
        <fullName evidence="10">F-ATPase gamma subunit</fullName>
    </alternativeName>
</protein>
<proteinExistence type="inferred from homology"/>
<keyword evidence="8 10" id="KW-0139">CF(1)</keyword>
<evidence type="ECO:0000313" key="11">
    <source>
        <dbReference type="EMBL" id="MCY4725729.1"/>
    </source>
</evidence>
<keyword evidence="5 10" id="KW-0375">Hydrogen ion transport</keyword>
<dbReference type="RefSeq" id="WP_268110514.1">
    <property type="nucleotide sequence ID" value="NZ_JAPPUX010000001.1"/>
</dbReference>
<organism evidence="11 12">
    <name type="scientific">Nocardioides pini</name>
    <dbReference type="NCBI Taxonomy" id="2975053"/>
    <lineage>
        <taxon>Bacteria</taxon>
        <taxon>Bacillati</taxon>
        <taxon>Actinomycetota</taxon>
        <taxon>Actinomycetes</taxon>
        <taxon>Propionibacteriales</taxon>
        <taxon>Nocardioidaceae</taxon>
        <taxon>Nocardioides</taxon>
    </lineage>
</organism>
<dbReference type="PANTHER" id="PTHR11693">
    <property type="entry name" value="ATP SYNTHASE GAMMA CHAIN"/>
    <property type="match status" value="1"/>
</dbReference>
<dbReference type="CDD" id="cd12151">
    <property type="entry name" value="F1-ATPase_gamma"/>
    <property type="match status" value="1"/>
</dbReference>
<keyword evidence="4 10" id="KW-0813">Transport</keyword>
<name>A0ABT4CCL5_9ACTN</name>
<dbReference type="InterPro" id="IPR035968">
    <property type="entry name" value="ATP_synth_F1_ATPase_gsu"/>
</dbReference>